<keyword evidence="3" id="KW-1185">Reference proteome</keyword>
<evidence type="ECO:0000313" key="3">
    <source>
        <dbReference type="Proteomes" id="UP000649617"/>
    </source>
</evidence>
<gene>
    <name evidence="2" type="ORF">SPIL2461_LOCUS1809</name>
</gene>
<dbReference type="EMBL" id="CAJNIZ010001847">
    <property type="protein sequence ID" value="CAE7201142.1"/>
    <property type="molecule type" value="Genomic_DNA"/>
</dbReference>
<protein>
    <submittedName>
        <fullName evidence="2">Uncharacterized protein</fullName>
    </submittedName>
</protein>
<feature type="compositionally biased region" description="Basic and acidic residues" evidence="1">
    <location>
        <begin position="30"/>
        <end position="41"/>
    </location>
</feature>
<feature type="region of interest" description="Disordered" evidence="1">
    <location>
        <begin position="1"/>
        <end position="82"/>
    </location>
</feature>
<dbReference type="Proteomes" id="UP000649617">
    <property type="component" value="Unassembled WGS sequence"/>
</dbReference>
<feature type="compositionally biased region" description="Low complexity" evidence="1">
    <location>
        <begin position="54"/>
        <end position="74"/>
    </location>
</feature>
<sequence length="141" mass="15207">MIAQGPVLPSAALRSNGGSTTGGYGRSPRSGKELQSPEKRPSVPRYRSAMLDASPRSTTSGRSSPEARKAQAAKQARRQRTAMLISDRTPKAKENGKFDHSRTAMLMANKSVEDDGTQSTNSLFSMMQGKVKGLVESVRPR</sequence>
<reference evidence="2" key="1">
    <citation type="submission" date="2021-02" db="EMBL/GenBank/DDBJ databases">
        <authorList>
            <person name="Dougan E. K."/>
            <person name="Rhodes N."/>
            <person name="Thang M."/>
            <person name="Chan C."/>
        </authorList>
    </citation>
    <scope>NUCLEOTIDE SEQUENCE</scope>
</reference>
<evidence type="ECO:0000313" key="2">
    <source>
        <dbReference type="EMBL" id="CAE7201142.1"/>
    </source>
</evidence>
<name>A0A812JA42_SYMPI</name>
<proteinExistence type="predicted"/>
<organism evidence="2 3">
    <name type="scientific">Symbiodinium pilosum</name>
    <name type="common">Dinoflagellate</name>
    <dbReference type="NCBI Taxonomy" id="2952"/>
    <lineage>
        <taxon>Eukaryota</taxon>
        <taxon>Sar</taxon>
        <taxon>Alveolata</taxon>
        <taxon>Dinophyceae</taxon>
        <taxon>Suessiales</taxon>
        <taxon>Symbiodiniaceae</taxon>
        <taxon>Symbiodinium</taxon>
    </lineage>
</organism>
<accession>A0A812JA42</accession>
<evidence type="ECO:0000256" key="1">
    <source>
        <dbReference type="SAM" id="MobiDB-lite"/>
    </source>
</evidence>
<comment type="caution">
    <text evidence="2">The sequence shown here is derived from an EMBL/GenBank/DDBJ whole genome shotgun (WGS) entry which is preliminary data.</text>
</comment>
<dbReference type="OrthoDB" id="425203at2759"/>
<dbReference type="AlphaFoldDB" id="A0A812JA42"/>